<comment type="caution">
    <text evidence="2">The sequence shown here is derived from an EMBL/GenBank/DDBJ whole genome shotgun (WGS) entry which is preliminary data.</text>
</comment>
<organism evidence="2 3">
    <name type="scientific">Tanacetum coccineum</name>
    <dbReference type="NCBI Taxonomy" id="301880"/>
    <lineage>
        <taxon>Eukaryota</taxon>
        <taxon>Viridiplantae</taxon>
        <taxon>Streptophyta</taxon>
        <taxon>Embryophyta</taxon>
        <taxon>Tracheophyta</taxon>
        <taxon>Spermatophyta</taxon>
        <taxon>Magnoliopsida</taxon>
        <taxon>eudicotyledons</taxon>
        <taxon>Gunneridae</taxon>
        <taxon>Pentapetalae</taxon>
        <taxon>asterids</taxon>
        <taxon>campanulids</taxon>
        <taxon>Asterales</taxon>
        <taxon>Asteraceae</taxon>
        <taxon>Asteroideae</taxon>
        <taxon>Anthemideae</taxon>
        <taxon>Anthemidinae</taxon>
        <taxon>Tanacetum</taxon>
    </lineage>
</organism>
<accession>A0ABQ5C3S4</accession>
<reference evidence="2" key="2">
    <citation type="submission" date="2022-01" db="EMBL/GenBank/DDBJ databases">
        <authorList>
            <person name="Yamashiro T."/>
            <person name="Shiraishi A."/>
            <person name="Satake H."/>
            <person name="Nakayama K."/>
        </authorList>
    </citation>
    <scope>NUCLEOTIDE SEQUENCE</scope>
</reference>
<dbReference type="EMBL" id="BQNB010013916">
    <property type="protein sequence ID" value="GJT21786.1"/>
    <property type="molecule type" value="Genomic_DNA"/>
</dbReference>
<name>A0ABQ5C3S4_9ASTR</name>
<gene>
    <name evidence="2" type="ORF">Tco_0891723</name>
</gene>
<feature type="compositionally biased region" description="Basic residues" evidence="1">
    <location>
        <begin position="479"/>
        <end position="490"/>
    </location>
</feature>
<dbReference type="Proteomes" id="UP001151760">
    <property type="component" value="Unassembled WGS sequence"/>
</dbReference>
<evidence type="ECO:0000256" key="1">
    <source>
        <dbReference type="SAM" id="MobiDB-lite"/>
    </source>
</evidence>
<evidence type="ECO:0000313" key="2">
    <source>
        <dbReference type="EMBL" id="GJT21786.1"/>
    </source>
</evidence>
<proteinExistence type="predicted"/>
<feature type="region of interest" description="Disordered" evidence="1">
    <location>
        <begin position="161"/>
        <end position="192"/>
    </location>
</feature>
<evidence type="ECO:0008006" key="4">
    <source>
        <dbReference type="Google" id="ProtNLM"/>
    </source>
</evidence>
<feature type="compositionally biased region" description="Basic and acidic residues" evidence="1">
    <location>
        <begin position="491"/>
        <end position="505"/>
    </location>
</feature>
<feature type="region of interest" description="Disordered" evidence="1">
    <location>
        <begin position="467"/>
        <end position="506"/>
    </location>
</feature>
<protein>
    <recommendedName>
        <fullName evidence="4">Xylulose kinase-1</fullName>
    </recommendedName>
</protein>
<evidence type="ECO:0000313" key="3">
    <source>
        <dbReference type="Proteomes" id="UP001151760"/>
    </source>
</evidence>
<sequence length="629" mass="71757">MVAYLEKSEGSEGFHQIIDFLTASHIKNALTECPTLYASPIEQFWQTAALSTTKDGVRGITATIDRKVKVFVSEASIRRHLKLEDSDGISSLPTAEIFEQLALIGFIQIFLNKRKRMLFPHKRTFLTPTLTQKLFSNMKKASKGYSGVDIPLFLTMLTTPESSPSRITSSPSLSPQTHPSTSQPPSIPQSNQTIPVTEEAAPMPHESPLQSVHSLGRDKGSLSLNELMTYHADLTKLIKRVKKLKQTIKISQARRRAKVVISDAEEDKVDPSKQGRSLIEELDLDARISLHLGVFNAATTLADAARRRQSVENVQTYTRRSRLVSTVDVSTASELGSTAGVKVKDKGKAIMQESKPPKKIKKRVQVQMSVDEELAKKSDPAVLRYHTLQNKPFSIAKVRKNMCMYLKNRGGYKLSHFKGMSYEDIRPIFERVWDQNQAFVPKDSEIEKEVMKRSGFDLQQEFVKKDEASSFVQKQPARGSRKKSLARKRARETLSEESAKKQKLEDDTEKEELQVYLNIVPEEESLNIESLATKYPIVDWETQILANDKYYYQIKRADGSVKHYKIFSAMLYDFDRQDVLELYRLVKERFQTASPEGYDLLLWGDLKTMIEPNEEDEIWRNQQDWNLIN</sequence>
<keyword evidence="3" id="KW-1185">Reference proteome</keyword>
<reference evidence="2" key="1">
    <citation type="journal article" date="2022" name="Int. J. Mol. Sci.">
        <title>Draft Genome of Tanacetum Coccineum: Genomic Comparison of Closely Related Tanacetum-Family Plants.</title>
        <authorList>
            <person name="Yamashiro T."/>
            <person name="Shiraishi A."/>
            <person name="Nakayama K."/>
            <person name="Satake H."/>
        </authorList>
    </citation>
    <scope>NUCLEOTIDE SEQUENCE</scope>
</reference>